<dbReference type="Proteomes" id="UP000318437">
    <property type="component" value="Unassembled WGS sequence"/>
</dbReference>
<reference evidence="2 3" key="1">
    <citation type="submission" date="2019-02" db="EMBL/GenBank/DDBJ databases">
        <title>Deep-cultivation of Planctomycetes and their phenomic and genomic characterization uncovers novel biology.</title>
        <authorList>
            <person name="Wiegand S."/>
            <person name="Jogler M."/>
            <person name="Boedeker C."/>
            <person name="Pinto D."/>
            <person name="Vollmers J."/>
            <person name="Rivas-Marin E."/>
            <person name="Kohn T."/>
            <person name="Peeters S.H."/>
            <person name="Heuer A."/>
            <person name="Rast P."/>
            <person name="Oberbeckmann S."/>
            <person name="Bunk B."/>
            <person name="Jeske O."/>
            <person name="Meyerdierks A."/>
            <person name="Storesund J.E."/>
            <person name="Kallscheuer N."/>
            <person name="Luecker S."/>
            <person name="Lage O.M."/>
            <person name="Pohl T."/>
            <person name="Merkel B.J."/>
            <person name="Hornburger P."/>
            <person name="Mueller R.-W."/>
            <person name="Bruemmer F."/>
            <person name="Labrenz M."/>
            <person name="Spormann A.M."/>
            <person name="Op Den Camp H."/>
            <person name="Overmann J."/>
            <person name="Amann R."/>
            <person name="Jetten M.S.M."/>
            <person name="Mascher T."/>
            <person name="Medema M.H."/>
            <person name="Devos D.P."/>
            <person name="Kaster A.-K."/>
            <person name="Ovreas L."/>
            <person name="Rohde M."/>
            <person name="Galperin M.Y."/>
            <person name="Jogler C."/>
        </authorList>
    </citation>
    <scope>NUCLEOTIDE SEQUENCE [LARGE SCALE GENOMIC DNA]</scope>
    <source>
        <strain evidence="2 3">Pla144</strain>
    </source>
</reference>
<protein>
    <submittedName>
        <fullName evidence="2">Uncharacterized protein</fullName>
    </submittedName>
</protein>
<gene>
    <name evidence="2" type="ORF">Pla144_50930</name>
</gene>
<dbReference type="EMBL" id="SJPS01000020">
    <property type="protein sequence ID" value="TWU17623.1"/>
    <property type="molecule type" value="Genomic_DNA"/>
</dbReference>
<organism evidence="2 3">
    <name type="scientific">Bythopirellula polymerisocia</name>
    <dbReference type="NCBI Taxonomy" id="2528003"/>
    <lineage>
        <taxon>Bacteria</taxon>
        <taxon>Pseudomonadati</taxon>
        <taxon>Planctomycetota</taxon>
        <taxon>Planctomycetia</taxon>
        <taxon>Pirellulales</taxon>
        <taxon>Lacipirellulaceae</taxon>
        <taxon>Bythopirellula</taxon>
    </lineage>
</organism>
<proteinExistence type="predicted"/>
<keyword evidence="3" id="KW-1185">Reference proteome</keyword>
<sequence length="49" mass="5656">MSTSLPKIPSFNVGDSDRPRTRQRAVTVRVWPYYVGATHVIRLEEKQRG</sequence>
<feature type="region of interest" description="Disordered" evidence="1">
    <location>
        <begin position="1"/>
        <end position="22"/>
    </location>
</feature>
<evidence type="ECO:0000313" key="2">
    <source>
        <dbReference type="EMBL" id="TWU17623.1"/>
    </source>
</evidence>
<accession>A0A5C6BZF0</accession>
<evidence type="ECO:0000256" key="1">
    <source>
        <dbReference type="SAM" id="MobiDB-lite"/>
    </source>
</evidence>
<comment type="caution">
    <text evidence="2">The sequence shown here is derived from an EMBL/GenBank/DDBJ whole genome shotgun (WGS) entry which is preliminary data.</text>
</comment>
<dbReference type="AlphaFoldDB" id="A0A5C6BZF0"/>
<name>A0A5C6BZF0_9BACT</name>
<evidence type="ECO:0000313" key="3">
    <source>
        <dbReference type="Proteomes" id="UP000318437"/>
    </source>
</evidence>